<keyword evidence="10" id="KW-1185">Reference proteome</keyword>
<evidence type="ECO:0000256" key="7">
    <source>
        <dbReference type="SAM" id="MobiDB-lite"/>
    </source>
</evidence>
<keyword evidence="4" id="KW-0238">DNA-binding</keyword>
<dbReference type="RefSeq" id="XP_046071747.1">
    <property type="nucleotide sequence ID" value="XM_046209575.1"/>
</dbReference>
<protein>
    <recommendedName>
        <fullName evidence="8">Zn(2)-C6 fungal-type domain-containing protein</fullName>
    </recommendedName>
</protein>
<dbReference type="PROSITE" id="PS00463">
    <property type="entry name" value="ZN2_CY6_FUNGAL_1"/>
    <property type="match status" value="1"/>
</dbReference>
<feature type="domain" description="Zn(2)-C6 fungal-type" evidence="8">
    <location>
        <begin position="11"/>
        <end position="41"/>
    </location>
</feature>
<proteinExistence type="predicted"/>
<dbReference type="GO" id="GO:0008270">
    <property type="term" value="F:zinc ion binding"/>
    <property type="evidence" value="ECO:0007669"/>
    <property type="project" value="InterPro"/>
</dbReference>
<dbReference type="SMART" id="SM00066">
    <property type="entry name" value="GAL4"/>
    <property type="match status" value="1"/>
</dbReference>
<gene>
    <name evidence="9" type="ORF">BGW36DRAFT_160144</name>
</gene>
<dbReference type="Gene3D" id="4.10.240.10">
    <property type="entry name" value="Zn(2)-C6 fungal-type DNA-binding domain"/>
    <property type="match status" value="1"/>
</dbReference>
<dbReference type="PANTHER" id="PTHR47338">
    <property type="entry name" value="ZN(II)2CYS6 TRANSCRIPTION FACTOR (EUROFUNG)-RELATED"/>
    <property type="match status" value="1"/>
</dbReference>
<dbReference type="Proteomes" id="UP001201262">
    <property type="component" value="Unassembled WGS sequence"/>
</dbReference>
<feature type="region of interest" description="Disordered" evidence="7">
    <location>
        <begin position="576"/>
        <end position="610"/>
    </location>
</feature>
<dbReference type="GO" id="GO:0005634">
    <property type="term" value="C:nucleus"/>
    <property type="evidence" value="ECO:0007669"/>
    <property type="project" value="UniProtKB-SubCell"/>
</dbReference>
<dbReference type="InterPro" id="IPR007219">
    <property type="entry name" value="XnlR_reg_dom"/>
</dbReference>
<dbReference type="EMBL" id="JAJTJA010000006">
    <property type="protein sequence ID" value="KAH8697046.1"/>
    <property type="molecule type" value="Genomic_DNA"/>
</dbReference>
<evidence type="ECO:0000256" key="2">
    <source>
        <dbReference type="ARBA" id="ARBA00022723"/>
    </source>
</evidence>
<keyword evidence="2" id="KW-0479">Metal-binding</keyword>
<evidence type="ECO:0000256" key="5">
    <source>
        <dbReference type="ARBA" id="ARBA00023163"/>
    </source>
</evidence>
<dbReference type="GO" id="GO:0000981">
    <property type="term" value="F:DNA-binding transcription factor activity, RNA polymerase II-specific"/>
    <property type="evidence" value="ECO:0007669"/>
    <property type="project" value="InterPro"/>
</dbReference>
<evidence type="ECO:0000256" key="1">
    <source>
        <dbReference type="ARBA" id="ARBA00004123"/>
    </source>
</evidence>
<dbReference type="GO" id="GO:0006351">
    <property type="term" value="P:DNA-templated transcription"/>
    <property type="evidence" value="ECO:0007669"/>
    <property type="project" value="InterPro"/>
</dbReference>
<reference evidence="9" key="1">
    <citation type="submission" date="2021-12" db="EMBL/GenBank/DDBJ databases">
        <title>Convergent genome expansion in fungi linked to evolution of root-endophyte symbiosis.</title>
        <authorList>
            <consortium name="DOE Joint Genome Institute"/>
            <person name="Ke Y.-H."/>
            <person name="Bonito G."/>
            <person name="Liao H.-L."/>
            <person name="Looney B."/>
            <person name="Rojas-Flechas A."/>
            <person name="Nash J."/>
            <person name="Hameed K."/>
            <person name="Schadt C."/>
            <person name="Martin F."/>
            <person name="Crous P.W."/>
            <person name="Miettinen O."/>
            <person name="Magnuson J.K."/>
            <person name="Labbe J."/>
            <person name="Jacobson D."/>
            <person name="Doktycz M.J."/>
            <person name="Veneault-Fourrey C."/>
            <person name="Kuo A."/>
            <person name="Mondo S."/>
            <person name="Calhoun S."/>
            <person name="Riley R."/>
            <person name="Ohm R."/>
            <person name="LaButti K."/>
            <person name="Andreopoulos B."/>
            <person name="Pangilinan J."/>
            <person name="Nolan M."/>
            <person name="Tritt A."/>
            <person name="Clum A."/>
            <person name="Lipzen A."/>
            <person name="Daum C."/>
            <person name="Barry K."/>
            <person name="Grigoriev I.V."/>
            <person name="Vilgalys R."/>
        </authorList>
    </citation>
    <scope>NUCLEOTIDE SEQUENCE</scope>
    <source>
        <strain evidence="9">PMI_201</strain>
    </source>
</reference>
<evidence type="ECO:0000259" key="8">
    <source>
        <dbReference type="PROSITE" id="PS50048"/>
    </source>
</evidence>
<dbReference type="CDD" id="cd12148">
    <property type="entry name" value="fungal_TF_MHR"/>
    <property type="match status" value="1"/>
</dbReference>
<evidence type="ECO:0000313" key="9">
    <source>
        <dbReference type="EMBL" id="KAH8697046.1"/>
    </source>
</evidence>
<dbReference type="CDD" id="cd00067">
    <property type="entry name" value="GAL4"/>
    <property type="match status" value="1"/>
</dbReference>
<dbReference type="Pfam" id="PF00172">
    <property type="entry name" value="Zn_clus"/>
    <property type="match status" value="1"/>
</dbReference>
<dbReference type="PROSITE" id="PS50048">
    <property type="entry name" value="ZN2_CY6_FUNGAL_2"/>
    <property type="match status" value="1"/>
</dbReference>
<dbReference type="Pfam" id="PF04082">
    <property type="entry name" value="Fungal_trans"/>
    <property type="match status" value="1"/>
</dbReference>
<keyword evidence="3" id="KW-0805">Transcription regulation</keyword>
<feature type="compositionally biased region" description="Polar residues" evidence="7">
    <location>
        <begin position="584"/>
        <end position="598"/>
    </location>
</feature>
<keyword evidence="5" id="KW-0804">Transcription</keyword>
<dbReference type="GeneID" id="70239862"/>
<accession>A0AAD4KQF4</accession>
<dbReference type="AlphaFoldDB" id="A0AAD4KQF4"/>
<organism evidence="9 10">
    <name type="scientific">Talaromyces proteolyticus</name>
    <dbReference type="NCBI Taxonomy" id="1131652"/>
    <lineage>
        <taxon>Eukaryota</taxon>
        <taxon>Fungi</taxon>
        <taxon>Dikarya</taxon>
        <taxon>Ascomycota</taxon>
        <taxon>Pezizomycotina</taxon>
        <taxon>Eurotiomycetes</taxon>
        <taxon>Eurotiomycetidae</taxon>
        <taxon>Eurotiales</taxon>
        <taxon>Trichocomaceae</taxon>
        <taxon>Talaromyces</taxon>
        <taxon>Talaromyces sect. Bacilispori</taxon>
    </lineage>
</organism>
<dbReference type="PANTHER" id="PTHR47338:SF7">
    <property type="entry name" value="ZN(II)2CYS6 TRANSCRIPTION FACTOR (EUROFUNG)"/>
    <property type="match status" value="1"/>
</dbReference>
<evidence type="ECO:0000256" key="3">
    <source>
        <dbReference type="ARBA" id="ARBA00023015"/>
    </source>
</evidence>
<evidence type="ECO:0000313" key="10">
    <source>
        <dbReference type="Proteomes" id="UP001201262"/>
    </source>
</evidence>
<keyword evidence="6" id="KW-0539">Nucleus</keyword>
<dbReference type="InterPro" id="IPR050815">
    <property type="entry name" value="TF_fung"/>
</dbReference>
<name>A0AAD4KQF4_9EURO</name>
<evidence type="ECO:0000256" key="4">
    <source>
        <dbReference type="ARBA" id="ARBA00023125"/>
    </source>
</evidence>
<comment type="caution">
    <text evidence="9">The sequence shown here is derived from an EMBL/GenBank/DDBJ whole genome shotgun (WGS) entry which is preliminary data.</text>
</comment>
<dbReference type="InterPro" id="IPR001138">
    <property type="entry name" value="Zn2Cys6_DnaBD"/>
</dbReference>
<dbReference type="SUPFAM" id="SSF57701">
    <property type="entry name" value="Zn2/Cys6 DNA-binding domain"/>
    <property type="match status" value="1"/>
</dbReference>
<evidence type="ECO:0000256" key="6">
    <source>
        <dbReference type="ARBA" id="ARBA00023242"/>
    </source>
</evidence>
<sequence length="674" mass="75856">MYARPGRPIKACETCRTQKARCSGDRPICTRCSRLRRSCNYNSETLEMPKTLQPQQVPDLANPSLQPPYTTAPRVGHSQSRHAGQVSNFAYCPPSVHLTSPVEERYHGIPSSLLLDLVEVYYAHVGNASLVLHKRSFLEQLEAGIACPHVVISVCAVASNFYRDRDNNATLKEQGFMTEWAERAGKLVFQEVENVNEDNLVTFWNLFFFWHSQGSWRKSYIYRGNAAQVAHVLGLGIERPGMMDSVNSELRRRRFWACYLMHCYASEPFSQPEPGGNIRKLSLPWREEDFEIGVLTHRRVCLESDQTNGGIYCELVHAWTLWSSVSSLIRGLESNAGEIAAIHILDDRISDWWKKLPPCLQLIPSRISEVPHEILPNLLHLHIIYHQCLCALHSSIVPLFSWSGGNDNRSSARQLSAQIAFENACAASALIHAALSEFPKPGRIPSFVAYAAYCGCAIQIPFIWCSNPTVRARARANVRANVKMIHILAEYWKFCSLLEVRVHCLLRVYKRNQILIEDEPRYMDPNKLAHFKINAPRARESILGHIQTLWTIGDGYAKPGDENTDLGIEEECEPQAVGPDLNNRAGSTTGHPQTQDDSSPPLPPLPLPLTGEQFRQFSPTVLPADCHNEALDLSISNPWFDPVMLDMFHNNGDFPLLGGDVRETLDSYLLEGGL</sequence>
<comment type="subcellular location">
    <subcellularLocation>
        <location evidence="1">Nucleus</location>
    </subcellularLocation>
</comment>
<dbReference type="InterPro" id="IPR036864">
    <property type="entry name" value="Zn2-C6_fun-type_DNA-bd_sf"/>
</dbReference>
<dbReference type="GO" id="GO:0003677">
    <property type="term" value="F:DNA binding"/>
    <property type="evidence" value="ECO:0007669"/>
    <property type="project" value="UniProtKB-KW"/>
</dbReference>